<name>A0AAV7RRM4_PLEWA</name>
<keyword evidence="2" id="KW-1185">Reference proteome</keyword>
<reference evidence="1" key="1">
    <citation type="journal article" date="2022" name="bioRxiv">
        <title>Sequencing and chromosome-scale assembly of the giantPleurodeles waltlgenome.</title>
        <authorList>
            <person name="Brown T."/>
            <person name="Elewa A."/>
            <person name="Iarovenko S."/>
            <person name="Subramanian E."/>
            <person name="Araus A.J."/>
            <person name="Petzold A."/>
            <person name="Susuki M."/>
            <person name="Suzuki K.-i.T."/>
            <person name="Hayashi T."/>
            <person name="Toyoda A."/>
            <person name="Oliveira C."/>
            <person name="Osipova E."/>
            <person name="Leigh N.D."/>
            <person name="Simon A."/>
            <person name="Yun M.H."/>
        </authorList>
    </citation>
    <scope>NUCLEOTIDE SEQUENCE</scope>
    <source>
        <strain evidence="1">20211129_DDA</strain>
        <tissue evidence="1">Liver</tissue>
    </source>
</reference>
<organism evidence="1 2">
    <name type="scientific">Pleurodeles waltl</name>
    <name type="common">Iberian ribbed newt</name>
    <dbReference type="NCBI Taxonomy" id="8319"/>
    <lineage>
        <taxon>Eukaryota</taxon>
        <taxon>Metazoa</taxon>
        <taxon>Chordata</taxon>
        <taxon>Craniata</taxon>
        <taxon>Vertebrata</taxon>
        <taxon>Euteleostomi</taxon>
        <taxon>Amphibia</taxon>
        <taxon>Batrachia</taxon>
        <taxon>Caudata</taxon>
        <taxon>Salamandroidea</taxon>
        <taxon>Salamandridae</taxon>
        <taxon>Pleurodelinae</taxon>
        <taxon>Pleurodeles</taxon>
    </lineage>
</organism>
<evidence type="ECO:0000313" key="1">
    <source>
        <dbReference type="EMBL" id="KAJ1155232.1"/>
    </source>
</evidence>
<dbReference type="EMBL" id="JANPWB010000009">
    <property type="protein sequence ID" value="KAJ1155232.1"/>
    <property type="molecule type" value="Genomic_DNA"/>
</dbReference>
<comment type="caution">
    <text evidence="1">The sequence shown here is derived from an EMBL/GenBank/DDBJ whole genome shotgun (WGS) entry which is preliminary data.</text>
</comment>
<protein>
    <submittedName>
        <fullName evidence="1">Uncharacterized protein</fullName>
    </submittedName>
</protein>
<proteinExistence type="predicted"/>
<dbReference type="AlphaFoldDB" id="A0AAV7RRM4"/>
<sequence length="153" mass="17116">MADLTLTPPSDCLPHSGIIASTARFLSLIALQWGMESPNGAKYHLTRPRPPDTRGLEIHPALAQRKAHTLLPHWRGCGHNGRTEGRLQGIDTPFDSLTMRLEGMHERLDDLSTRLGANEQRISDIEDCTTGLTKYMERTEHLLKTVVVNNEDL</sequence>
<evidence type="ECO:0000313" key="2">
    <source>
        <dbReference type="Proteomes" id="UP001066276"/>
    </source>
</evidence>
<gene>
    <name evidence="1" type="ORF">NDU88_007967</name>
</gene>
<dbReference type="Proteomes" id="UP001066276">
    <property type="component" value="Chromosome 5"/>
</dbReference>
<accession>A0AAV7RRM4</accession>